<dbReference type="CDD" id="cd18186">
    <property type="entry name" value="BTB_POZ_ZBTB_KLHL-like"/>
    <property type="match status" value="1"/>
</dbReference>
<dbReference type="InterPro" id="IPR011333">
    <property type="entry name" value="SKP1/BTB/POZ_sf"/>
</dbReference>
<sequence>MDDNGRRRPVVIVDDDEPVAKRIRLDKAVMPTPTPTPTTIFDSKGDLHLVVGSDVRDRDPSTFLVCSKALARASPVFEKMLFGPFAESRSSPESSKQEPAWVVHLPEDDPDHMEAVLNILHFNFKEIPRRFTPPIFSGMIVIADKYDCIGIFKLWLGSTRKFKAAMAVIVDQSFISGDGRISIMPKAWDEDEEASDAEPQDLCKYLGDLVPTEIVDQIRDERAKLINATMEPFITLHDDLANSRERCPIPAHQEECDKMLLGSLIRSFRKIVIEEATRDAARRYRGTIPDLQQSLDSVELRGRSLLGTSHHNDFLRACRLDVEKRLEKGQRSQLLEKAKKGDTIVLLPGQEERLGRQAVKSGLQ</sequence>
<organism evidence="2">
    <name type="scientific">Colletotrichum fructicola (strain Nara gc5)</name>
    <name type="common">Anthracnose fungus</name>
    <name type="synonym">Colletotrichum gloeosporioides (strain Nara gc5)</name>
    <dbReference type="NCBI Taxonomy" id="1213859"/>
    <lineage>
        <taxon>Eukaryota</taxon>
        <taxon>Fungi</taxon>
        <taxon>Dikarya</taxon>
        <taxon>Ascomycota</taxon>
        <taxon>Pezizomycotina</taxon>
        <taxon>Sordariomycetes</taxon>
        <taxon>Hypocreomycetidae</taxon>
        <taxon>Glomerellales</taxon>
        <taxon>Glomerellaceae</taxon>
        <taxon>Colletotrichum</taxon>
        <taxon>Colletotrichum gloeosporioides species complex</taxon>
    </lineage>
</organism>
<protein>
    <recommendedName>
        <fullName evidence="1">BTB domain-containing protein</fullName>
    </recommendedName>
</protein>
<dbReference type="AlphaFoldDB" id="L2FUW1"/>
<dbReference type="InterPro" id="IPR000210">
    <property type="entry name" value="BTB/POZ_dom"/>
</dbReference>
<name>L2FUW1_COLFN</name>
<evidence type="ECO:0000313" key="2">
    <source>
        <dbReference type="EMBL" id="ELA30224.1"/>
    </source>
</evidence>
<dbReference type="STRING" id="1213859.L2FUW1"/>
<gene>
    <name evidence="2" type="ORF">CGGC5_9516</name>
</gene>
<reference evidence="2" key="1">
    <citation type="submission" date="2012-08" db="EMBL/GenBank/DDBJ databases">
        <title>Genome analysis of Colletotrichum orbiculare and Colletotrichum fructicola.</title>
        <authorList>
            <person name="Gan P.H.P."/>
            <person name="Ikeda K."/>
            <person name="Irieda H."/>
            <person name="Narusaka M."/>
            <person name="O'Connell R.J."/>
            <person name="Narusaka Y."/>
            <person name="Takano Y."/>
            <person name="Kubo Y."/>
            <person name="Shirasu K."/>
        </authorList>
    </citation>
    <scope>NUCLEOTIDE SEQUENCE</scope>
    <source>
        <strain evidence="2">Nara gc5</strain>
    </source>
</reference>
<dbReference type="EMBL" id="KB020809">
    <property type="protein sequence ID" value="ELA30224.1"/>
    <property type="molecule type" value="Genomic_DNA"/>
</dbReference>
<feature type="domain" description="BTB" evidence="1">
    <location>
        <begin position="45"/>
        <end position="129"/>
    </location>
</feature>
<evidence type="ECO:0000259" key="1">
    <source>
        <dbReference type="PROSITE" id="PS50097"/>
    </source>
</evidence>
<dbReference type="SUPFAM" id="SSF54695">
    <property type="entry name" value="POZ domain"/>
    <property type="match status" value="1"/>
</dbReference>
<proteinExistence type="predicted"/>
<accession>L2FUW1</accession>
<dbReference type="HOGENOM" id="CLU_042420_3_2_1"/>
<dbReference type="PROSITE" id="PS50097">
    <property type="entry name" value="BTB"/>
    <property type="match status" value="1"/>
</dbReference>
<dbReference type="Gene3D" id="3.30.710.10">
    <property type="entry name" value="Potassium Channel Kv1.1, Chain A"/>
    <property type="match status" value="1"/>
</dbReference>